<gene>
    <name evidence="2" type="ORF">LCGC14_2330290</name>
</gene>
<comment type="caution">
    <text evidence="2">The sequence shown here is derived from an EMBL/GenBank/DDBJ whole genome shotgun (WGS) entry which is preliminary data.</text>
</comment>
<dbReference type="AlphaFoldDB" id="A0A0F9FA51"/>
<keyword evidence="1" id="KW-1133">Transmembrane helix</keyword>
<sequence>MNVNYTASGVGALECWFSNDTFLINTSLATCGTNVTDVVWSEGNHNVTVWINDSSSNMDTSRVSFTIDTTPPSLNIIFPTNNTNHSTNTLNINFTRSDTNLESCWFSNDTYLANTTLTSCTNISGATEVTWSEGGHNVTIWVNDSAGNEVRDSVTFWIDSINPNLSIIFPTNNTFQITLILMLIILVQTLIHLIAGTPMIVCKLIQLLQIVEM</sequence>
<protein>
    <recommendedName>
        <fullName evidence="3">Bacterial Ig-like domain-containing protein</fullName>
    </recommendedName>
</protein>
<keyword evidence="1" id="KW-0812">Transmembrane</keyword>
<accession>A0A0F9FA51</accession>
<evidence type="ECO:0000256" key="1">
    <source>
        <dbReference type="SAM" id="Phobius"/>
    </source>
</evidence>
<dbReference type="InterPro" id="IPR013783">
    <property type="entry name" value="Ig-like_fold"/>
</dbReference>
<dbReference type="Gene3D" id="2.60.40.10">
    <property type="entry name" value="Immunoglobulins"/>
    <property type="match status" value="1"/>
</dbReference>
<evidence type="ECO:0000313" key="2">
    <source>
        <dbReference type="EMBL" id="KKL47962.1"/>
    </source>
</evidence>
<feature type="transmembrane region" description="Helical" evidence="1">
    <location>
        <begin position="175"/>
        <end position="195"/>
    </location>
</feature>
<organism evidence="2">
    <name type="scientific">marine sediment metagenome</name>
    <dbReference type="NCBI Taxonomy" id="412755"/>
    <lineage>
        <taxon>unclassified sequences</taxon>
        <taxon>metagenomes</taxon>
        <taxon>ecological metagenomes</taxon>
    </lineage>
</organism>
<evidence type="ECO:0008006" key="3">
    <source>
        <dbReference type="Google" id="ProtNLM"/>
    </source>
</evidence>
<reference evidence="2" key="1">
    <citation type="journal article" date="2015" name="Nature">
        <title>Complex archaea that bridge the gap between prokaryotes and eukaryotes.</title>
        <authorList>
            <person name="Spang A."/>
            <person name="Saw J.H."/>
            <person name="Jorgensen S.L."/>
            <person name="Zaremba-Niedzwiedzka K."/>
            <person name="Martijn J."/>
            <person name="Lind A.E."/>
            <person name="van Eijk R."/>
            <person name="Schleper C."/>
            <person name="Guy L."/>
            <person name="Ettema T.J."/>
        </authorList>
    </citation>
    <scope>NUCLEOTIDE SEQUENCE</scope>
</reference>
<keyword evidence="1" id="KW-0472">Membrane</keyword>
<dbReference type="EMBL" id="LAZR01033478">
    <property type="protein sequence ID" value="KKL47962.1"/>
    <property type="molecule type" value="Genomic_DNA"/>
</dbReference>
<name>A0A0F9FA51_9ZZZZ</name>
<proteinExistence type="predicted"/>